<reference evidence="3 4" key="1">
    <citation type="submission" date="2014-04" db="EMBL/GenBank/DDBJ databases">
        <title>Genome assembly of Hyalangium minutum DSM 14724.</title>
        <authorList>
            <person name="Sharma G."/>
            <person name="Subramanian S."/>
        </authorList>
    </citation>
    <scope>NUCLEOTIDE SEQUENCE [LARGE SCALE GENOMIC DNA]</scope>
    <source>
        <strain evidence="3 4">DSM 14724</strain>
    </source>
</reference>
<dbReference type="InterPro" id="IPR011044">
    <property type="entry name" value="Quino_amine_DH_bsu"/>
</dbReference>
<accession>A0A085WM07</accession>
<dbReference type="PROSITE" id="PS51257">
    <property type="entry name" value="PROKAR_LIPOPROTEIN"/>
    <property type="match status" value="1"/>
</dbReference>
<evidence type="ECO:0000313" key="3">
    <source>
        <dbReference type="EMBL" id="KFE68720.1"/>
    </source>
</evidence>
<dbReference type="InterPro" id="IPR051200">
    <property type="entry name" value="Host-pathogen_enzymatic-act"/>
</dbReference>
<comment type="caution">
    <text evidence="3">The sequence shown here is derived from an EMBL/GenBank/DDBJ whole genome shotgun (WGS) entry which is preliminary data.</text>
</comment>
<dbReference type="Gene3D" id="2.130.10.10">
    <property type="entry name" value="YVTN repeat-like/Quinoprotein amine dehydrogenase"/>
    <property type="match status" value="2"/>
</dbReference>
<feature type="signal peptide" evidence="2">
    <location>
        <begin position="1"/>
        <end position="18"/>
    </location>
</feature>
<feature type="chain" id="PRO_5001799771" description="Surface antigen protein" evidence="2">
    <location>
        <begin position="19"/>
        <end position="466"/>
    </location>
</feature>
<sequence>MSRWKRTLLSLSVGALLASCGGGTTPTPEPEPEPEPEPRPEVMKPTLFMGAEGTLVAYDVETGQKRPGLVAEVSSPSDLQVLEDATVLVNLTVRNEVLVVDGRTLQERARIPSRGERPNHSYVSPTRNGKRYWLTLNDGLSSQPESSSALFVDATPGSATYLQAVGEVRLGKGHHKATFSSTRERVIISNLADCDDVLSVYDYSDVKNVQKVLTLSAGALGIACSLTAQVTPHGCATSKVSGRAYCNLTGPGVIAAVDLDATPPTAKLIYTGGKGGGHTVASADGRFIYTVQDQPREGSATHAGAPCQVGQLVMVDTSSDNLAGQVPLLYRGPSCASPLAGTDEAKATASHLLLSRDGKTLYITPSGAFDDVASRVRQELVLDLSQPYSPAQKPSIAVGGSVQSHPVALSSEGRYLFVSNNVDNTLSQIDTTTNTVVSTLNLPTNAKTMSLFSSADGPSEHVGSIR</sequence>
<dbReference type="PANTHER" id="PTHR47197">
    <property type="entry name" value="PROTEIN NIRF"/>
    <property type="match status" value="1"/>
</dbReference>
<dbReference type="InterPro" id="IPR015943">
    <property type="entry name" value="WD40/YVTN_repeat-like_dom_sf"/>
</dbReference>
<organism evidence="3 4">
    <name type="scientific">Hyalangium minutum</name>
    <dbReference type="NCBI Taxonomy" id="394096"/>
    <lineage>
        <taxon>Bacteria</taxon>
        <taxon>Pseudomonadati</taxon>
        <taxon>Myxococcota</taxon>
        <taxon>Myxococcia</taxon>
        <taxon>Myxococcales</taxon>
        <taxon>Cystobacterineae</taxon>
        <taxon>Archangiaceae</taxon>
        <taxon>Hyalangium</taxon>
    </lineage>
</organism>
<dbReference type="STRING" id="394096.DB31_7957"/>
<keyword evidence="4" id="KW-1185">Reference proteome</keyword>
<dbReference type="SUPFAM" id="SSF50969">
    <property type="entry name" value="YVTN repeat-like/Quinoprotein amine dehydrogenase"/>
    <property type="match status" value="2"/>
</dbReference>
<dbReference type="PANTHER" id="PTHR47197:SF3">
    <property type="entry name" value="DIHYDRO-HEME D1 DEHYDROGENASE"/>
    <property type="match status" value="1"/>
</dbReference>
<dbReference type="EMBL" id="JMCB01000006">
    <property type="protein sequence ID" value="KFE68720.1"/>
    <property type="molecule type" value="Genomic_DNA"/>
</dbReference>
<feature type="region of interest" description="Disordered" evidence="1">
    <location>
        <begin position="18"/>
        <end position="42"/>
    </location>
</feature>
<protein>
    <recommendedName>
        <fullName evidence="5">Surface antigen protein</fullName>
    </recommendedName>
</protein>
<gene>
    <name evidence="3" type="ORF">DB31_7957</name>
</gene>
<dbReference type="AlphaFoldDB" id="A0A085WM07"/>
<proteinExistence type="predicted"/>
<name>A0A085WM07_9BACT</name>
<evidence type="ECO:0008006" key="5">
    <source>
        <dbReference type="Google" id="ProtNLM"/>
    </source>
</evidence>
<dbReference type="Proteomes" id="UP000028725">
    <property type="component" value="Unassembled WGS sequence"/>
</dbReference>
<evidence type="ECO:0000256" key="1">
    <source>
        <dbReference type="SAM" id="MobiDB-lite"/>
    </source>
</evidence>
<keyword evidence="2" id="KW-0732">Signal</keyword>
<evidence type="ECO:0000256" key="2">
    <source>
        <dbReference type="SAM" id="SignalP"/>
    </source>
</evidence>
<evidence type="ECO:0000313" key="4">
    <source>
        <dbReference type="Proteomes" id="UP000028725"/>
    </source>
</evidence>
<dbReference type="RefSeq" id="WP_044189707.1">
    <property type="nucleotide sequence ID" value="NZ_JMCB01000006.1"/>
</dbReference>